<reference evidence="1" key="1">
    <citation type="submission" date="2022-07" db="EMBL/GenBank/DDBJ databases">
        <authorList>
            <person name="Macas J."/>
            <person name="Novak P."/>
            <person name="Neumann P."/>
        </authorList>
    </citation>
    <scope>NUCLEOTIDE SEQUENCE</scope>
</reference>
<sequence>MSNWMKGRDGFKSYSSYMILLQSTNDGGWGIYLSSLKSENQLEDGETALGSCEDVVESIFYPKILDGVQQFVSEKRISYVRIDGQFSIQSFHNSKEAEEKAHRQEQKNAVNLYILYAKFASKV</sequence>
<keyword evidence="2" id="KW-1185">Reference proteome</keyword>
<dbReference type="AlphaFoldDB" id="A0A9P0ZRD2"/>
<proteinExistence type="predicted"/>
<dbReference type="Proteomes" id="UP001152484">
    <property type="component" value="Unassembled WGS sequence"/>
</dbReference>
<dbReference type="EMBL" id="CAMAPE010000058">
    <property type="protein sequence ID" value="CAH9112136.1"/>
    <property type="molecule type" value="Genomic_DNA"/>
</dbReference>
<protein>
    <submittedName>
        <fullName evidence="1">Uncharacterized protein</fullName>
    </submittedName>
</protein>
<accession>A0A9P0ZRD2</accession>
<organism evidence="1 2">
    <name type="scientific">Cuscuta europaea</name>
    <name type="common">European dodder</name>
    <dbReference type="NCBI Taxonomy" id="41803"/>
    <lineage>
        <taxon>Eukaryota</taxon>
        <taxon>Viridiplantae</taxon>
        <taxon>Streptophyta</taxon>
        <taxon>Embryophyta</taxon>
        <taxon>Tracheophyta</taxon>
        <taxon>Spermatophyta</taxon>
        <taxon>Magnoliopsida</taxon>
        <taxon>eudicotyledons</taxon>
        <taxon>Gunneridae</taxon>
        <taxon>Pentapetalae</taxon>
        <taxon>asterids</taxon>
        <taxon>lamiids</taxon>
        <taxon>Solanales</taxon>
        <taxon>Convolvulaceae</taxon>
        <taxon>Cuscuteae</taxon>
        <taxon>Cuscuta</taxon>
        <taxon>Cuscuta subgen. Cuscuta</taxon>
    </lineage>
</organism>
<dbReference type="OrthoDB" id="2801544at2759"/>
<name>A0A9P0ZRD2_CUSEU</name>
<evidence type="ECO:0000313" key="2">
    <source>
        <dbReference type="Proteomes" id="UP001152484"/>
    </source>
</evidence>
<evidence type="ECO:0000313" key="1">
    <source>
        <dbReference type="EMBL" id="CAH9112136.1"/>
    </source>
</evidence>
<comment type="caution">
    <text evidence="1">The sequence shown here is derived from an EMBL/GenBank/DDBJ whole genome shotgun (WGS) entry which is preliminary data.</text>
</comment>
<gene>
    <name evidence="1" type="ORF">CEURO_LOCUS19521</name>
</gene>